<dbReference type="GO" id="GO:0003677">
    <property type="term" value="F:DNA binding"/>
    <property type="evidence" value="ECO:0007669"/>
    <property type="project" value="UniProtKB-KW"/>
</dbReference>
<dbReference type="CDD" id="cd00093">
    <property type="entry name" value="HTH_XRE"/>
    <property type="match status" value="1"/>
</dbReference>
<sequence>MTEPTAPPPASDPGRDAQEGVGPRLRRRRKAKRFTLAQTARQAGLSEGFLSQLERGRVSGSVATLQRVAAVLGLTVGELFDESWSDDTALHRYAEASPFRFGTAARKIRLTPKGNNHLEVFLGEFEPGGSTGDEPYAHGDSDELLLVISGRIEVTLGEETHLLGPLDSVSYSSATPHRAREADGGTAQVLWSISPPSY</sequence>
<dbReference type="GO" id="GO:0005829">
    <property type="term" value="C:cytosol"/>
    <property type="evidence" value="ECO:0007669"/>
    <property type="project" value="TreeGrafter"/>
</dbReference>
<dbReference type="GO" id="GO:0003700">
    <property type="term" value="F:DNA-binding transcription factor activity"/>
    <property type="evidence" value="ECO:0007669"/>
    <property type="project" value="TreeGrafter"/>
</dbReference>
<evidence type="ECO:0000256" key="2">
    <source>
        <dbReference type="SAM" id="MobiDB-lite"/>
    </source>
</evidence>
<evidence type="ECO:0000256" key="1">
    <source>
        <dbReference type="ARBA" id="ARBA00023125"/>
    </source>
</evidence>
<dbReference type="AlphaFoldDB" id="A0A852U417"/>
<reference evidence="4 5" key="1">
    <citation type="submission" date="2020-07" db="EMBL/GenBank/DDBJ databases">
        <title>Sequencing the genomes of 1000 actinobacteria strains.</title>
        <authorList>
            <person name="Klenk H.-P."/>
        </authorList>
    </citation>
    <scope>NUCLEOTIDE SEQUENCE [LARGE SCALE GENOMIC DNA]</scope>
    <source>
        <strain evidence="4 5">CXB654</strain>
    </source>
</reference>
<dbReference type="InterPro" id="IPR050807">
    <property type="entry name" value="TransReg_Diox_bact_type"/>
</dbReference>
<dbReference type="PANTHER" id="PTHR46797:SF1">
    <property type="entry name" value="METHYLPHOSPHONATE SYNTHASE"/>
    <property type="match status" value="1"/>
</dbReference>
<feature type="domain" description="HTH cro/C1-type" evidence="3">
    <location>
        <begin position="25"/>
        <end position="79"/>
    </location>
</feature>
<keyword evidence="5" id="KW-1185">Reference proteome</keyword>
<evidence type="ECO:0000313" key="5">
    <source>
        <dbReference type="Proteomes" id="UP000589036"/>
    </source>
</evidence>
<dbReference type="InterPro" id="IPR001387">
    <property type="entry name" value="Cro/C1-type_HTH"/>
</dbReference>
<gene>
    <name evidence="4" type="ORF">HDA32_005342</name>
</gene>
<dbReference type="InterPro" id="IPR013096">
    <property type="entry name" value="Cupin_2"/>
</dbReference>
<dbReference type="PANTHER" id="PTHR46797">
    <property type="entry name" value="HTH-TYPE TRANSCRIPTIONAL REGULATOR"/>
    <property type="match status" value="1"/>
</dbReference>
<keyword evidence="1" id="KW-0238">DNA-binding</keyword>
<dbReference type="InterPro" id="IPR010982">
    <property type="entry name" value="Lambda_DNA-bd_dom_sf"/>
</dbReference>
<dbReference type="Gene3D" id="2.60.120.10">
    <property type="entry name" value="Jelly Rolls"/>
    <property type="match status" value="1"/>
</dbReference>
<dbReference type="Pfam" id="PF13560">
    <property type="entry name" value="HTH_31"/>
    <property type="match status" value="1"/>
</dbReference>
<dbReference type="InterPro" id="IPR014710">
    <property type="entry name" value="RmlC-like_jellyroll"/>
</dbReference>
<protein>
    <submittedName>
        <fullName evidence="4">Transcriptional regulator with XRE-family HTH domain</fullName>
    </submittedName>
</protein>
<feature type="region of interest" description="Disordered" evidence="2">
    <location>
        <begin position="1"/>
        <end position="31"/>
    </location>
</feature>
<dbReference type="Pfam" id="PF07883">
    <property type="entry name" value="Cupin_2"/>
    <property type="match status" value="1"/>
</dbReference>
<dbReference type="RefSeq" id="WP_179645734.1">
    <property type="nucleotide sequence ID" value="NZ_BAAAYY010000014.1"/>
</dbReference>
<dbReference type="CDD" id="cd02209">
    <property type="entry name" value="cupin_XRE_C"/>
    <property type="match status" value="1"/>
</dbReference>
<feature type="compositionally biased region" description="Pro residues" evidence="2">
    <location>
        <begin position="1"/>
        <end position="11"/>
    </location>
</feature>
<dbReference type="SUPFAM" id="SSF51182">
    <property type="entry name" value="RmlC-like cupins"/>
    <property type="match status" value="1"/>
</dbReference>
<organism evidence="4 5">
    <name type="scientific">Spinactinospora alkalitolerans</name>
    <dbReference type="NCBI Taxonomy" id="687207"/>
    <lineage>
        <taxon>Bacteria</taxon>
        <taxon>Bacillati</taxon>
        <taxon>Actinomycetota</taxon>
        <taxon>Actinomycetes</taxon>
        <taxon>Streptosporangiales</taxon>
        <taxon>Nocardiopsidaceae</taxon>
        <taxon>Spinactinospora</taxon>
    </lineage>
</organism>
<evidence type="ECO:0000259" key="3">
    <source>
        <dbReference type="PROSITE" id="PS50943"/>
    </source>
</evidence>
<dbReference type="SMART" id="SM00530">
    <property type="entry name" value="HTH_XRE"/>
    <property type="match status" value="1"/>
</dbReference>
<evidence type="ECO:0000313" key="4">
    <source>
        <dbReference type="EMBL" id="NYE50222.1"/>
    </source>
</evidence>
<dbReference type="Gene3D" id="1.10.260.40">
    <property type="entry name" value="lambda repressor-like DNA-binding domains"/>
    <property type="match status" value="1"/>
</dbReference>
<name>A0A852U417_9ACTN</name>
<proteinExistence type="predicted"/>
<dbReference type="InterPro" id="IPR011051">
    <property type="entry name" value="RmlC_Cupin_sf"/>
</dbReference>
<accession>A0A852U417</accession>
<dbReference type="SUPFAM" id="SSF47413">
    <property type="entry name" value="lambda repressor-like DNA-binding domains"/>
    <property type="match status" value="1"/>
</dbReference>
<dbReference type="Proteomes" id="UP000589036">
    <property type="component" value="Unassembled WGS sequence"/>
</dbReference>
<dbReference type="PROSITE" id="PS50943">
    <property type="entry name" value="HTH_CROC1"/>
    <property type="match status" value="1"/>
</dbReference>
<comment type="caution">
    <text evidence="4">The sequence shown here is derived from an EMBL/GenBank/DDBJ whole genome shotgun (WGS) entry which is preliminary data.</text>
</comment>
<dbReference type="EMBL" id="JACCCC010000001">
    <property type="protein sequence ID" value="NYE50222.1"/>
    <property type="molecule type" value="Genomic_DNA"/>
</dbReference>